<accession>A0A5E5ARI5</accession>
<keyword evidence="2" id="KW-1185">Reference proteome</keyword>
<dbReference type="Pfam" id="PF11171">
    <property type="entry name" value="DUF2958"/>
    <property type="match status" value="1"/>
</dbReference>
<proteinExistence type="predicted"/>
<protein>
    <submittedName>
        <fullName evidence="1">Transposase</fullName>
    </submittedName>
</protein>
<dbReference type="EMBL" id="CABPSQ010000020">
    <property type="protein sequence ID" value="VVE76431.1"/>
    <property type="molecule type" value="Genomic_DNA"/>
</dbReference>
<evidence type="ECO:0000313" key="2">
    <source>
        <dbReference type="Proteomes" id="UP000414136"/>
    </source>
</evidence>
<dbReference type="InterPro" id="IPR021341">
    <property type="entry name" value="DUF2958"/>
</dbReference>
<dbReference type="Proteomes" id="UP000414136">
    <property type="component" value="Unassembled WGS sequence"/>
</dbReference>
<evidence type="ECO:0000313" key="1">
    <source>
        <dbReference type="EMBL" id="VVE76431.1"/>
    </source>
</evidence>
<sequence length="116" mass="12709">MNHAFITDEQRIVLLANGRASLDNPDFDPAPVVKLFTPDAGATWLLTEIDPDDHDRAFGLCDLGLGMPEIGWVSLNELASVRGGLGLPIERDLHFQTDKRLSAYARDARLAGRVVV</sequence>
<dbReference type="AlphaFoldDB" id="A0A5E5ARI5"/>
<dbReference type="RefSeq" id="WP_150627813.1">
    <property type="nucleotide sequence ID" value="NZ_CABPSQ010000020.1"/>
</dbReference>
<reference evidence="1 2" key="1">
    <citation type="submission" date="2019-08" db="EMBL/GenBank/DDBJ databases">
        <authorList>
            <person name="Peeters C."/>
        </authorList>
    </citation>
    <scope>NUCLEOTIDE SEQUENCE [LARGE SCALE GENOMIC DNA]</scope>
    <source>
        <strain evidence="1 2">LMG 31118</strain>
    </source>
</reference>
<dbReference type="OrthoDB" id="1070337at2"/>
<organism evidence="1 2">
    <name type="scientific">Pandoraea captiosa</name>
    <dbReference type="NCBI Taxonomy" id="2508302"/>
    <lineage>
        <taxon>Bacteria</taxon>
        <taxon>Pseudomonadati</taxon>
        <taxon>Pseudomonadota</taxon>
        <taxon>Betaproteobacteria</taxon>
        <taxon>Burkholderiales</taxon>
        <taxon>Burkholderiaceae</taxon>
        <taxon>Pandoraea</taxon>
    </lineage>
</organism>
<name>A0A5E5ARI5_9BURK</name>
<gene>
    <name evidence="1" type="ORF">PCA31118_05217</name>
</gene>